<organism evidence="1 2">
    <name type="scientific">Babesia divergens</name>
    <dbReference type="NCBI Taxonomy" id="32595"/>
    <lineage>
        <taxon>Eukaryota</taxon>
        <taxon>Sar</taxon>
        <taxon>Alveolata</taxon>
        <taxon>Apicomplexa</taxon>
        <taxon>Aconoidasida</taxon>
        <taxon>Piroplasmida</taxon>
        <taxon>Babesiidae</taxon>
        <taxon>Babesia</taxon>
    </lineage>
</organism>
<proteinExistence type="predicted"/>
<dbReference type="InterPro" id="IPR036265">
    <property type="entry name" value="HIT-like_sf"/>
</dbReference>
<dbReference type="SUPFAM" id="SSF54197">
    <property type="entry name" value="HIT-like"/>
    <property type="match status" value="1"/>
</dbReference>
<evidence type="ECO:0000313" key="1">
    <source>
        <dbReference type="EMBL" id="KAK1933218.1"/>
    </source>
</evidence>
<name>A0AAD9LE85_BABDI</name>
<dbReference type="EMBL" id="JAHBMH010000073">
    <property type="protein sequence ID" value="KAK1933218.1"/>
    <property type="molecule type" value="Genomic_DNA"/>
</dbReference>
<gene>
    <name evidence="1" type="ORF">X943_002755</name>
</gene>
<protein>
    <submittedName>
        <fullName evidence="1">Uncharacterized protein</fullName>
    </submittedName>
</protein>
<dbReference type="Gene3D" id="3.30.428.10">
    <property type="entry name" value="HIT-like"/>
    <property type="match status" value="1"/>
</dbReference>
<comment type="caution">
    <text evidence="1">The sequence shown here is derived from an EMBL/GenBank/DDBJ whole genome shotgun (WGS) entry which is preliminary data.</text>
</comment>
<reference evidence="1" key="2">
    <citation type="submission" date="2021-05" db="EMBL/GenBank/DDBJ databases">
        <authorList>
            <person name="Pain A."/>
        </authorList>
    </citation>
    <scope>NUCLEOTIDE SEQUENCE</scope>
    <source>
        <strain evidence="1">1802A</strain>
    </source>
</reference>
<dbReference type="Proteomes" id="UP001195914">
    <property type="component" value="Unassembled WGS sequence"/>
</dbReference>
<accession>A0AAD9LE85</accession>
<sequence length="322" mass="37333">MVYRWKTCGSTFRSVLNADDVTNGVRWHRHRCQVLHHDLQHQSASLHHCNRDKYNTLFQWGHIDKRLSHHSAERGKYYTNRLYMKKCAVCSSWNNLAVMQCTHCLAGLGDDSIRLRTVDPLCRTANSRKNDAEAGMVDYIALYRCFDFAIILHPQPAAPIHLTAVPNGTFYDIKNFRKNHVSMLNKMKLRCDSILRDIISGTLVPDFLKNEHVARLQEEARKESGKVSGTTVTDMVSHTIYGFNYPSSFSHVEMHAVLPPVRSFNIFKSPFFYPLSKILSDLEHLSQVKSYTPDEARQLYEQDIILDDIMDIDRTFRKTYNF</sequence>
<keyword evidence="2" id="KW-1185">Reference proteome</keyword>
<reference evidence="1" key="1">
    <citation type="journal article" date="2014" name="Nucleic Acids Res.">
        <title>The evolutionary dynamics of variant antigen genes in Babesia reveal a history of genomic innovation underlying host-parasite interaction.</title>
        <authorList>
            <person name="Jackson A.P."/>
            <person name="Otto T.D."/>
            <person name="Darby A."/>
            <person name="Ramaprasad A."/>
            <person name="Xia D."/>
            <person name="Echaide I.E."/>
            <person name="Farber M."/>
            <person name="Gahlot S."/>
            <person name="Gamble J."/>
            <person name="Gupta D."/>
            <person name="Gupta Y."/>
            <person name="Jackson L."/>
            <person name="Malandrin L."/>
            <person name="Malas T.B."/>
            <person name="Moussa E."/>
            <person name="Nair M."/>
            <person name="Reid A.J."/>
            <person name="Sanders M."/>
            <person name="Sharma J."/>
            <person name="Tracey A."/>
            <person name="Quail M.A."/>
            <person name="Weir W."/>
            <person name="Wastling J.M."/>
            <person name="Hall N."/>
            <person name="Willadsen P."/>
            <person name="Lingelbach K."/>
            <person name="Shiels B."/>
            <person name="Tait A."/>
            <person name="Berriman M."/>
            <person name="Allred D.R."/>
            <person name="Pain A."/>
        </authorList>
    </citation>
    <scope>NUCLEOTIDE SEQUENCE</scope>
    <source>
        <strain evidence="1">1802A</strain>
    </source>
</reference>
<dbReference type="AlphaFoldDB" id="A0AAD9LE85"/>
<evidence type="ECO:0000313" key="2">
    <source>
        <dbReference type="Proteomes" id="UP001195914"/>
    </source>
</evidence>